<dbReference type="AlphaFoldDB" id="A0A4Q9KMU6"/>
<organism evidence="2 3">
    <name type="scientific">Propioniciclava tarda</name>
    <dbReference type="NCBI Taxonomy" id="433330"/>
    <lineage>
        <taxon>Bacteria</taxon>
        <taxon>Bacillati</taxon>
        <taxon>Actinomycetota</taxon>
        <taxon>Actinomycetes</taxon>
        <taxon>Propionibacteriales</taxon>
        <taxon>Propionibacteriaceae</taxon>
        <taxon>Propioniciclava</taxon>
    </lineage>
</organism>
<protein>
    <submittedName>
        <fullName evidence="2">YbdD/YjiX family protein</fullName>
    </submittedName>
</protein>
<accession>A0A4Q9KMU6</accession>
<dbReference type="EMBL" id="SDMR01000002">
    <property type="protein sequence ID" value="TBT95896.1"/>
    <property type="molecule type" value="Genomic_DNA"/>
</dbReference>
<dbReference type="InterPro" id="IPR007423">
    <property type="entry name" value="Sel_put"/>
</dbReference>
<dbReference type="Pfam" id="PF04328">
    <property type="entry name" value="Sel_put"/>
    <property type="match status" value="1"/>
</dbReference>
<evidence type="ECO:0000313" key="3">
    <source>
        <dbReference type="Proteomes" id="UP000291933"/>
    </source>
</evidence>
<evidence type="ECO:0000256" key="1">
    <source>
        <dbReference type="SAM" id="MobiDB-lite"/>
    </source>
</evidence>
<proteinExistence type="predicted"/>
<comment type="caution">
    <text evidence="2">The sequence shown here is derived from an EMBL/GenBank/DDBJ whole genome shotgun (WGS) entry which is preliminary data.</text>
</comment>
<gene>
    <name evidence="2" type="ORF">ET996_02660</name>
</gene>
<sequence>MNQFATSSEPGGVIRPASAGVRSDDEGTPLARLFAGTTQFLKGISGLDAYERYLRHQAAHHPDAAVLGEADFWRSRWANEEKNPKARCC</sequence>
<dbReference type="RefSeq" id="WP_131171011.1">
    <property type="nucleotide sequence ID" value="NZ_FXTL01000002.1"/>
</dbReference>
<feature type="region of interest" description="Disordered" evidence="1">
    <location>
        <begin position="1"/>
        <end position="26"/>
    </location>
</feature>
<name>A0A4Q9KMU6_PROTD</name>
<evidence type="ECO:0000313" key="2">
    <source>
        <dbReference type="EMBL" id="TBT95896.1"/>
    </source>
</evidence>
<dbReference type="Proteomes" id="UP000291933">
    <property type="component" value="Unassembled WGS sequence"/>
</dbReference>
<dbReference type="OrthoDB" id="3541280at2"/>
<reference evidence="2 3" key="1">
    <citation type="submission" date="2019-01" db="EMBL/GenBank/DDBJ databases">
        <title>Lactibacter flavus gen. nov., sp. nov., a novel bacterium of the family Propionibacteriaceae isolated from raw milk and dairy products.</title>
        <authorList>
            <person name="Huptas C."/>
            <person name="Wenning M."/>
            <person name="Breitenwieser F."/>
            <person name="Doll E."/>
            <person name="Von Neubeck M."/>
            <person name="Busse H.-J."/>
            <person name="Scherer S."/>
        </authorList>
    </citation>
    <scope>NUCLEOTIDE SEQUENCE [LARGE SCALE GENOMIC DNA]</scope>
    <source>
        <strain evidence="2 3">DSM 22130</strain>
    </source>
</reference>
<keyword evidence="3" id="KW-1185">Reference proteome</keyword>